<protein>
    <submittedName>
        <fullName evidence="1">Uncharacterized protein</fullName>
    </submittedName>
</protein>
<dbReference type="AlphaFoldDB" id="A0A6G1DTD0"/>
<dbReference type="Proteomes" id="UP000479710">
    <property type="component" value="Unassembled WGS sequence"/>
</dbReference>
<evidence type="ECO:0000313" key="1">
    <source>
        <dbReference type="EMBL" id="KAF0915729.1"/>
    </source>
</evidence>
<accession>A0A6G1DTD0</accession>
<name>A0A6G1DTD0_9ORYZ</name>
<gene>
    <name evidence="1" type="ORF">E2562_038577</name>
</gene>
<sequence>MDERNVSVDLIDEARGQAAQNLDRYITATKAWFNTKLAPRSFVPGDMVLWRALNPGKLQNKWEGSFRLAELDGAPLPHPWNVEALKKYYI</sequence>
<proteinExistence type="predicted"/>
<reference evidence="1 2" key="1">
    <citation type="submission" date="2019-11" db="EMBL/GenBank/DDBJ databases">
        <title>Whole genome sequence of Oryza granulata.</title>
        <authorList>
            <person name="Li W."/>
        </authorList>
    </citation>
    <scope>NUCLEOTIDE SEQUENCE [LARGE SCALE GENOMIC DNA]</scope>
    <source>
        <strain evidence="2">cv. Menghai</strain>
        <tissue evidence="1">Leaf</tissue>
    </source>
</reference>
<evidence type="ECO:0000313" key="2">
    <source>
        <dbReference type="Proteomes" id="UP000479710"/>
    </source>
</evidence>
<keyword evidence="2" id="KW-1185">Reference proteome</keyword>
<organism evidence="1 2">
    <name type="scientific">Oryza meyeriana var. granulata</name>
    <dbReference type="NCBI Taxonomy" id="110450"/>
    <lineage>
        <taxon>Eukaryota</taxon>
        <taxon>Viridiplantae</taxon>
        <taxon>Streptophyta</taxon>
        <taxon>Embryophyta</taxon>
        <taxon>Tracheophyta</taxon>
        <taxon>Spermatophyta</taxon>
        <taxon>Magnoliopsida</taxon>
        <taxon>Liliopsida</taxon>
        <taxon>Poales</taxon>
        <taxon>Poaceae</taxon>
        <taxon>BOP clade</taxon>
        <taxon>Oryzoideae</taxon>
        <taxon>Oryzeae</taxon>
        <taxon>Oryzinae</taxon>
        <taxon>Oryza</taxon>
        <taxon>Oryza meyeriana</taxon>
    </lineage>
</organism>
<comment type="caution">
    <text evidence="1">The sequence shown here is derived from an EMBL/GenBank/DDBJ whole genome shotgun (WGS) entry which is preliminary data.</text>
</comment>
<dbReference type="EMBL" id="SPHZ02000006">
    <property type="protein sequence ID" value="KAF0915729.1"/>
    <property type="molecule type" value="Genomic_DNA"/>
</dbReference>
<dbReference type="OrthoDB" id="1744372at2759"/>